<evidence type="ECO:0008006" key="3">
    <source>
        <dbReference type="Google" id="ProtNLM"/>
    </source>
</evidence>
<reference evidence="1 2" key="1">
    <citation type="submission" date="2010-04" db="EMBL/GenBank/DDBJ databases">
        <title>The genome of Herbaspirillum seropedicae SmR1, an endophytic, nitrogen-fixing, plant-growth promoting beta-Proteobacteria.</title>
        <authorList>
            <person name="Pedrosa F.O."/>
            <person name="Monteiro R.A."/>
            <person name="Wassem R."/>
            <person name="Cruz L.M."/>
            <person name="Ayub R.A."/>
            <person name="Colauto N.B."/>
            <person name="Fernandez M.A."/>
            <person name="Fungaro M.H.P."/>
            <person name="Grisard E.C."/>
            <person name="Hungria M."/>
            <person name="Madeira H.M.F."/>
            <person name="Nodari R.O."/>
            <person name="Osaku C.A."/>
            <person name="Petzl-Erler M.L."/>
            <person name="Terenzi H."/>
            <person name="Vieira L.G.E."/>
            <person name="Almeida M.I.M."/>
            <person name="Alves L.R."/>
            <person name="Arantes O.M.N."/>
            <person name="Balsanelli E."/>
            <person name="Barcellos F.G."/>
            <person name="Baura V.A."/>
            <person name="Binde D.R."/>
            <person name="Campo R.J."/>
            <person name="Chubatsu L.S."/>
            <person name="Chueire L.M.O."/>
            <person name="Ciferri R.R."/>
            <person name="Correa L.C."/>
            <person name="da Conceicao Silva J.L."/>
            <person name="Dabul A.N.G."/>
            <person name="Dambros B.P."/>
            <person name="Faoro H."/>
            <person name="Favetti A."/>
            <person name="Friedermann G."/>
            <person name="Furlaneto M.C."/>
            <person name="Gasques L.S."/>
            <person name="Gimenes C.C.T."/>
            <person name="Gioppo N.M.R."/>
            <person name="Glienke-Blanco C."/>
            <person name="Godoy L.P."/>
            <person name="Guerra M.P."/>
            <person name="Karp S."/>
            <person name="Kava-Cordeiro V."/>
            <person name="Margarido V.P."/>
            <person name="Mathioni S.M."/>
            <person name="Menck-Soares M.A."/>
            <person name="Murace N.K."/>
            <person name="Nicolas M.F."/>
            <person name="Oliveira C.E.C."/>
            <person name="Pagnan N.A.B."/>
            <person name="Pamphile J.A."/>
            <person name="Patussi E.V."/>
            <person name="Pereira L.F.P."/>
            <person name="Pereira-Ferrari L."/>
            <person name="Pinto F.G.S."/>
            <person name="Precoma C."/>
            <person name="Prioli A.J."/>
            <person name="Prioli S.M.A.P."/>
            <person name="Raittz R.T."/>
            <person name="Ramos H.J.O."/>
            <person name="Ribeiro E.M.S.F."/>
            <person name="Rigo L.U."/>
            <person name="Rocha C.L.M.S.C."/>
            <person name="Rocha S.N."/>
            <person name="Santos K."/>
            <person name="Satori D."/>
            <person name="Silva A.G."/>
            <person name="Simao R.C.G."/>
            <person name="Soares M.A.M."/>
            <person name="Souza E.M."/>
            <person name="Steffens M.B.R."/>
            <person name="Steindel M."/>
            <person name="Tadra-Sfeir M.Z."/>
            <person name="Takahashi E.K."/>
            <person name="Torres R.A."/>
            <person name="Valle J.S."/>
            <person name="Vernal J.I."/>
            <person name="Vilas-Boas L.A."/>
            <person name="Watanabe M.A.E."/>
            <person name="Weiss V.A."/>
            <person name="Yates M.A."/>
            <person name="Souza E.M."/>
        </authorList>
    </citation>
    <scope>NUCLEOTIDE SEQUENCE [LARGE SCALE GENOMIC DNA]</scope>
    <source>
        <strain evidence="1 2">SmR1</strain>
    </source>
</reference>
<dbReference type="PANTHER" id="PTHR41791:SF1">
    <property type="entry name" value="SSL7039 PROTEIN"/>
    <property type="match status" value="1"/>
</dbReference>
<gene>
    <name evidence="1" type="ordered locus">Hsero_4228</name>
</gene>
<dbReference type="HOGENOM" id="CLU_152445_2_1_4"/>
<dbReference type="eggNOG" id="COG3657">
    <property type="taxonomic scope" value="Bacteria"/>
</dbReference>
<keyword evidence="2" id="KW-1185">Reference proteome</keyword>
<evidence type="ECO:0000313" key="1">
    <source>
        <dbReference type="EMBL" id="ADJ65697.1"/>
    </source>
</evidence>
<evidence type="ECO:0000313" key="2">
    <source>
        <dbReference type="Proteomes" id="UP000000329"/>
    </source>
</evidence>
<dbReference type="InterPro" id="IPR014056">
    <property type="entry name" value="TypeIITA-like_toxin_pred"/>
</dbReference>
<name>D8IUG5_HERSS</name>
<protein>
    <recommendedName>
        <fullName evidence="3">Addiction module killer protein</fullName>
    </recommendedName>
</protein>
<dbReference type="Proteomes" id="UP000000329">
    <property type="component" value="Chromosome"/>
</dbReference>
<dbReference type="EMBL" id="CP002039">
    <property type="protein sequence ID" value="ADJ65697.1"/>
    <property type="molecule type" value="Genomic_DNA"/>
</dbReference>
<dbReference type="STRING" id="757424.Hsero_4228"/>
<organism evidence="1 2">
    <name type="scientific">Herbaspirillum seropedicae (strain SmR1)</name>
    <dbReference type="NCBI Taxonomy" id="757424"/>
    <lineage>
        <taxon>Bacteria</taxon>
        <taxon>Pseudomonadati</taxon>
        <taxon>Pseudomonadota</taxon>
        <taxon>Betaproteobacteria</taxon>
        <taxon>Burkholderiales</taxon>
        <taxon>Oxalobacteraceae</taxon>
        <taxon>Herbaspirillum</taxon>
    </lineage>
</organism>
<sequence length="51" mass="5818">MARDIGPGYRVYFAREGGTTYLLLCGGNKSTQARDIKMARELWQQLKRPSL</sequence>
<proteinExistence type="predicted"/>
<accession>D8IUG5</accession>
<dbReference type="AlphaFoldDB" id="D8IUG5"/>
<dbReference type="PANTHER" id="PTHR41791">
    <property type="entry name" value="SSL7039 PROTEIN"/>
    <property type="match status" value="1"/>
</dbReference>
<dbReference type="KEGG" id="hse:Hsero_4228"/>